<dbReference type="SUPFAM" id="SSF47384">
    <property type="entry name" value="Homodimeric domain of signal transducing histidine kinase"/>
    <property type="match status" value="1"/>
</dbReference>
<feature type="domain" description="Histidine kinase" evidence="16">
    <location>
        <begin position="461"/>
        <end position="683"/>
    </location>
</feature>
<evidence type="ECO:0000256" key="3">
    <source>
        <dbReference type="ARBA" id="ARBA00012438"/>
    </source>
</evidence>
<dbReference type="InterPro" id="IPR036097">
    <property type="entry name" value="HisK_dim/P_sf"/>
</dbReference>
<keyword evidence="9" id="KW-0418">Kinase</keyword>
<evidence type="ECO:0000256" key="13">
    <source>
        <dbReference type="ARBA" id="ARBA00024867"/>
    </source>
</evidence>
<dbReference type="InterPro" id="IPR003661">
    <property type="entry name" value="HisK_dim/P_dom"/>
</dbReference>
<keyword evidence="5" id="KW-1003">Cell membrane</keyword>
<dbReference type="RefSeq" id="WP_349215347.1">
    <property type="nucleotide sequence ID" value="NZ_JBBMFA010000074.1"/>
</dbReference>
<evidence type="ECO:0000256" key="4">
    <source>
        <dbReference type="ARBA" id="ARBA00018672"/>
    </source>
</evidence>
<evidence type="ECO:0000313" key="18">
    <source>
        <dbReference type="EMBL" id="MEQ2519916.1"/>
    </source>
</evidence>
<evidence type="ECO:0000313" key="19">
    <source>
        <dbReference type="Proteomes" id="UP001477672"/>
    </source>
</evidence>
<comment type="caution">
    <text evidence="18">The sequence shown here is derived from an EMBL/GenBank/DDBJ whole genome shotgun (WGS) entry which is preliminary data.</text>
</comment>
<evidence type="ECO:0000256" key="15">
    <source>
        <dbReference type="SAM" id="Phobius"/>
    </source>
</evidence>
<keyword evidence="12 15" id="KW-0472">Membrane</keyword>
<keyword evidence="19" id="KW-1185">Reference proteome</keyword>
<evidence type="ECO:0000256" key="2">
    <source>
        <dbReference type="ARBA" id="ARBA00004651"/>
    </source>
</evidence>
<feature type="domain" description="Response regulatory" evidence="17">
    <location>
        <begin position="705"/>
        <end position="826"/>
    </location>
</feature>
<feature type="transmembrane region" description="Helical" evidence="15">
    <location>
        <begin position="305"/>
        <end position="323"/>
    </location>
</feature>
<dbReference type="SMART" id="SM00388">
    <property type="entry name" value="HisKA"/>
    <property type="match status" value="1"/>
</dbReference>
<comment type="subcellular location">
    <subcellularLocation>
        <location evidence="2">Cell membrane</location>
        <topology evidence="2">Multi-pass membrane protein</topology>
    </subcellularLocation>
</comment>
<dbReference type="Gene3D" id="3.40.50.2300">
    <property type="match status" value="1"/>
</dbReference>
<keyword evidence="8 15" id="KW-0812">Transmembrane</keyword>
<dbReference type="PROSITE" id="PS50110">
    <property type="entry name" value="RESPONSE_REGULATORY"/>
    <property type="match status" value="1"/>
</dbReference>
<proteinExistence type="predicted"/>
<dbReference type="CDD" id="cd00082">
    <property type="entry name" value="HisKA"/>
    <property type="match status" value="1"/>
</dbReference>
<dbReference type="PRINTS" id="PR00344">
    <property type="entry name" value="BCTRLSENSOR"/>
</dbReference>
<dbReference type="Pfam" id="PF02518">
    <property type="entry name" value="HATPase_c"/>
    <property type="match status" value="1"/>
</dbReference>
<dbReference type="EMBL" id="JBBMFA010000074">
    <property type="protein sequence ID" value="MEQ2519916.1"/>
    <property type="molecule type" value="Genomic_DNA"/>
</dbReference>
<dbReference type="EC" id="2.7.13.3" evidence="3"/>
<evidence type="ECO:0000256" key="9">
    <source>
        <dbReference type="ARBA" id="ARBA00022777"/>
    </source>
</evidence>
<dbReference type="InterPro" id="IPR001789">
    <property type="entry name" value="Sig_transdc_resp-reg_receiver"/>
</dbReference>
<evidence type="ECO:0000256" key="8">
    <source>
        <dbReference type="ARBA" id="ARBA00022692"/>
    </source>
</evidence>
<keyword evidence="10 15" id="KW-1133">Transmembrane helix</keyword>
<dbReference type="Pfam" id="PF00072">
    <property type="entry name" value="Response_reg"/>
    <property type="match status" value="1"/>
</dbReference>
<keyword evidence="7" id="KW-0808">Transferase</keyword>
<dbReference type="InterPro" id="IPR036890">
    <property type="entry name" value="HATPase_C_sf"/>
</dbReference>
<dbReference type="InterPro" id="IPR003594">
    <property type="entry name" value="HATPase_dom"/>
</dbReference>
<dbReference type="PROSITE" id="PS50109">
    <property type="entry name" value="HIS_KIN"/>
    <property type="match status" value="1"/>
</dbReference>
<keyword evidence="6 14" id="KW-0597">Phosphoprotein</keyword>
<dbReference type="Gene3D" id="1.10.287.130">
    <property type="match status" value="1"/>
</dbReference>
<dbReference type="InterPro" id="IPR011006">
    <property type="entry name" value="CheY-like_superfamily"/>
</dbReference>
<dbReference type="SMART" id="SM00448">
    <property type="entry name" value="REC"/>
    <property type="match status" value="1"/>
</dbReference>
<evidence type="ECO:0000256" key="10">
    <source>
        <dbReference type="ARBA" id="ARBA00022989"/>
    </source>
</evidence>
<dbReference type="Proteomes" id="UP001477672">
    <property type="component" value="Unassembled WGS sequence"/>
</dbReference>
<evidence type="ECO:0000256" key="14">
    <source>
        <dbReference type="PROSITE-ProRule" id="PRU00169"/>
    </source>
</evidence>
<comment type="function">
    <text evidence="13">May play the central regulatory role in sporulation. It may be an element of the effector pathway responsible for the activation of sporulation genes in response to nutritional stress. Spo0A may act in concert with spo0H (a sigma factor) to control the expression of some genes that are critical to the sporulation process.</text>
</comment>
<feature type="transmembrane region" description="Helical" evidence="15">
    <location>
        <begin position="276"/>
        <end position="296"/>
    </location>
</feature>
<dbReference type="SUPFAM" id="SSF52172">
    <property type="entry name" value="CheY-like"/>
    <property type="match status" value="1"/>
</dbReference>
<dbReference type="PANTHER" id="PTHR43047">
    <property type="entry name" value="TWO-COMPONENT HISTIDINE PROTEIN KINASE"/>
    <property type="match status" value="1"/>
</dbReference>
<evidence type="ECO:0000256" key="7">
    <source>
        <dbReference type="ARBA" id="ARBA00022679"/>
    </source>
</evidence>
<dbReference type="Pfam" id="PF00512">
    <property type="entry name" value="HisKA"/>
    <property type="match status" value="1"/>
</dbReference>
<dbReference type="SUPFAM" id="SSF55874">
    <property type="entry name" value="ATPase domain of HSP90 chaperone/DNA topoisomerase II/histidine kinase"/>
    <property type="match status" value="1"/>
</dbReference>
<feature type="modified residue" description="4-aspartylphosphate" evidence="14">
    <location>
        <position position="757"/>
    </location>
</feature>
<dbReference type="Gene3D" id="3.30.450.20">
    <property type="entry name" value="PAS domain"/>
    <property type="match status" value="2"/>
</dbReference>
<dbReference type="InterPro" id="IPR005467">
    <property type="entry name" value="His_kinase_dom"/>
</dbReference>
<sequence>MNRKQKKWKHVLLTLVLAMLCVAGFNIFSMNRILLDEAQVMGTEIAKRLAAQEMHNIVQYQWVLDTLEASMRPQNRTEDTAAWMQEYLVYARDLTGLDEIEIYASVDGKIVAATYWEGDEDYGPTASQWYQQAIEAGGGIVYTDAYIDVRLQKPVFTIAKQVRGTQDVVAMDIYSDQLGVSGIREELPEEGHYYLCDSQGQLLYYVAHGEASPEVIQEQISQLFNEIQAGEHTSYQSFTQGIDGRKRGVYYHPMENGWCSIITIPYSTLLAQSGKVWLPFAVLLGLFAAASAAYLVSQWRSRKSAALYNSIVGVLSNSYYALYQVDLNQGTYEMLKGSDYVRENAGNAGDYALLLQKLAEVIEPEAYEEFSGCFDIENMRQLMKKRVRNYGGDFKRLFNGRYRWVHVQMLYDESLQPGKVVLCFRDVHEEKEHDLARMELLQNSIHSVTEMADSKNRFFSCMSHDMRTPLNAILGLTRLAEDQVDQPDKIRAALGKVRAAGEQLLGLINDILEISKLEEGKLDIVHQPFDLAENLRQTAELFSLQDGGQRTFRWKTDLRDTAVEGDWRRLQQILNNLLSNAFKYTKPGDSIDFEVTEFADTQSRYPNFRFVVRDTGAGMSKEFLGRLFVPFEREVRFGAANVAGTGLGMPIVHDLVRQMEGRIEVESALGKGTTVTVTLPLRLAEERRPEETPPSYEPADMTGKRVLLAEDNEINMEIACAVLEMHHLEVTQAWDGRQALELFENSEPGHFDAVLMDMQMPVMDGCAAARAIRALHRPDAATVPIIAVTANAFSEDIARPQQAGMNAHISKPIDFNVLEQVLGRLLAAPSNRQESEP</sequence>
<dbReference type="PANTHER" id="PTHR43047:SF72">
    <property type="entry name" value="OSMOSENSING HISTIDINE PROTEIN KINASE SLN1"/>
    <property type="match status" value="1"/>
</dbReference>
<dbReference type="Gene3D" id="3.30.565.10">
    <property type="entry name" value="Histidine kinase-like ATPase, C-terminal domain"/>
    <property type="match status" value="1"/>
</dbReference>
<evidence type="ECO:0000259" key="17">
    <source>
        <dbReference type="PROSITE" id="PS50110"/>
    </source>
</evidence>
<protein>
    <recommendedName>
        <fullName evidence="4">Stage 0 sporulation protein A homolog</fullName>
        <ecNumber evidence="3">2.7.13.3</ecNumber>
    </recommendedName>
</protein>
<organism evidence="18 19">
    <name type="scientific">Ruthenibacterium intestinale</name>
    <dbReference type="NCBI Taxonomy" id="3133163"/>
    <lineage>
        <taxon>Bacteria</taxon>
        <taxon>Bacillati</taxon>
        <taxon>Bacillota</taxon>
        <taxon>Clostridia</taxon>
        <taxon>Eubacteriales</taxon>
        <taxon>Oscillospiraceae</taxon>
        <taxon>Ruthenibacterium</taxon>
    </lineage>
</organism>
<evidence type="ECO:0000256" key="5">
    <source>
        <dbReference type="ARBA" id="ARBA00022475"/>
    </source>
</evidence>
<dbReference type="CDD" id="cd17546">
    <property type="entry name" value="REC_hyHK_CKI1_RcsC-like"/>
    <property type="match status" value="1"/>
</dbReference>
<name>A0ABV1GDU1_9FIRM</name>
<keyword evidence="11" id="KW-0902">Two-component regulatory system</keyword>
<dbReference type="GO" id="GO:0005524">
    <property type="term" value="F:ATP binding"/>
    <property type="evidence" value="ECO:0007669"/>
    <property type="project" value="UniProtKB-KW"/>
</dbReference>
<evidence type="ECO:0000259" key="16">
    <source>
        <dbReference type="PROSITE" id="PS50109"/>
    </source>
</evidence>
<accession>A0ABV1GDU1</accession>
<keyword evidence="18" id="KW-0547">Nucleotide-binding</keyword>
<dbReference type="SMART" id="SM00387">
    <property type="entry name" value="HATPase_c"/>
    <property type="match status" value="1"/>
</dbReference>
<evidence type="ECO:0000256" key="1">
    <source>
        <dbReference type="ARBA" id="ARBA00000085"/>
    </source>
</evidence>
<comment type="catalytic activity">
    <reaction evidence="1">
        <text>ATP + protein L-histidine = ADP + protein N-phospho-L-histidine.</text>
        <dbReference type="EC" id="2.7.13.3"/>
    </reaction>
</comment>
<gene>
    <name evidence="18" type="ORF">WMO24_05640</name>
</gene>
<evidence type="ECO:0000256" key="6">
    <source>
        <dbReference type="ARBA" id="ARBA00022553"/>
    </source>
</evidence>
<dbReference type="InterPro" id="IPR004358">
    <property type="entry name" value="Sig_transdc_His_kin-like_C"/>
</dbReference>
<keyword evidence="18" id="KW-0067">ATP-binding</keyword>
<dbReference type="InterPro" id="IPR033479">
    <property type="entry name" value="dCache_1"/>
</dbReference>
<evidence type="ECO:0000256" key="12">
    <source>
        <dbReference type="ARBA" id="ARBA00023136"/>
    </source>
</evidence>
<evidence type="ECO:0000256" key="11">
    <source>
        <dbReference type="ARBA" id="ARBA00023012"/>
    </source>
</evidence>
<dbReference type="Pfam" id="PF02743">
    <property type="entry name" value="dCache_1"/>
    <property type="match status" value="1"/>
</dbReference>
<reference evidence="18 19" key="1">
    <citation type="submission" date="2024-03" db="EMBL/GenBank/DDBJ databases">
        <title>Human intestinal bacterial collection.</title>
        <authorList>
            <person name="Pauvert C."/>
            <person name="Hitch T.C.A."/>
            <person name="Clavel T."/>
        </authorList>
    </citation>
    <scope>NUCLEOTIDE SEQUENCE [LARGE SCALE GENOMIC DNA]</scope>
    <source>
        <strain evidence="18 19">CLA-JM-H11</strain>
    </source>
</reference>